<dbReference type="AlphaFoldDB" id="A0A930V1B3"/>
<protein>
    <submittedName>
        <fullName evidence="1">Uncharacterized protein</fullName>
    </submittedName>
</protein>
<dbReference type="Proteomes" id="UP000656804">
    <property type="component" value="Unassembled WGS sequence"/>
</dbReference>
<evidence type="ECO:0000313" key="1">
    <source>
        <dbReference type="EMBL" id="MBF4162224.1"/>
    </source>
</evidence>
<dbReference type="RefSeq" id="WP_194503463.1">
    <property type="nucleotide sequence ID" value="NZ_JADIVZ010000004.1"/>
</dbReference>
<keyword evidence="2" id="KW-1185">Reference proteome</keyword>
<dbReference type="EMBL" id="JADIVZ010000004">
    <property type="protein sequence ID" value="MBF4162224.1"/>
    <property type="molecule type" value="Genomic_DNA"/>
</dbReference>
<organism evidence="1 2">
    <name type="scientific">Nocardioides acrostichi</name>
    <dbReference type="NCBI Taxonomy" id="2784339"/>
    <lineage>
        <taxon>Bacteria</taxon>
        <taxon>Bacillati</taxon>
        <taxon>Actinomycetota</taxon>
        <taxon>Actinomycetes</taxon>
        <taxon>Propionibacteriales</taxon>
        <taxon>Nocardioidaceae</taxon>
        <taxon>Nocardioides</taxon>
    </lineage>
</organism>
<evidence type="ECO:0000313" key="2">
    <source>
        <dbReference type="Proteomes" id="UP000656804"/>
    </source>
</evidence>
<gene>
    <name evidence="1" type="ORF">ISG29_11035</name>
</gene>
<sequence length="46" mass="4556">MADVEVKRVEVICGGTGFIAFVVSAATGGGVARGWIVGGFGAARCL</sequence>
<proteinExistence type="predicted"/>
<accession>A0A930V1B3</accession>
<name>A0A930V1B3_9ACTN</name>
<reference evidence="1" key="1">
    <citation type="submission" date="2020-11" db="EMBL/GenBank/DDBJ databases">
        <title>Nocardioides sp. CBS4Y-1, whole genome shotgun sequence.</title>
        <authorList>
            <person name="Tuo L."/>
        </authorList>
    </citation>
    <scope>NUCLEOTIDE SEQUENCE</scope>
    <source>
        <strain evidence="1">CBS4Y-1</strain>
    </source>
</reference>
<comment type="caution">
    <text evidence="1">The sequence shown here is derived from an EMBL/GenBank/DDBJ whole genome shotgun (WGS) entry which is preliminary data.</text>
</comment>